<keyword evidence="2" id="KW-1133">Transmembrane helix</keyword>
<dbReference type="KEGG" id="cep:Cri9333_1795"/>
<dbReference type="OrthoDB" id="516350at2"/>
<dbReference type="STRING" id="1173022.Cri9333_1795"/>
<dbReference type="PATRIC" id="fig|1173022.3.peg.1941"/>
<dbReference type="AlphaFoldDB" id="K9VZT6"/>
<dbReference type="PANTHER" id="PTHR35526">
    <property type="entry name" value="ANTI-SIGMA-F FACTOR RSBW-RELATED"/>
    <property type="match status" value="1"/>
</dbReference>
<keyword evidence="2" id="KW-0812">Transmembrane</keyword>
<dbReference type="eggNOG" id="COG2172">
    <property type="taxonomic scope" value="Bacteria"/>
</dbReference>
<dbReference type="CDD" id="cd16936">
    <property type="entry name" value="HATPase_RsbW-like"/>
    <property type="match status" value="1"/>
</dbReference>
<dbReference type="InterPro" id="IPR050267">
    <property type="entry name" value="Anti-sigma-factor_SerPK"/>
</dbReference>
<feature type="transmembrane region" description="Helical" evidence="2">
    <location>
        <begin position="16"/>
        <end position="35"/>
    </location>
</feature>
<dbReference type="InterPro" id="IPR016781">
    <property type="entry name" value="Anti-sigma_regulat_PmgA_prd"/>
</dbReference>
<keyword evidence="4" id="KW-0808">Transferase</keyword>
<dbReference type="EMBL" id="CP003620">
    <property type="protein sequence ID" value="AFZ12680.1"/>
    <property type="molecule type" value="Genomic_DNA"/>
</dbReference>
<organism evidence="4 5">
    <name type="scientific">Crinalium epipsammum PCC 9333</name>
    <dbReference type="NCBI Taxonomy" id="1173022"/>
    <lineage>
        <taxon>Bacteria</taxon>
        <taxon>Bacillati</taxon>
        <taxon>Cyanobacteriota</taxon>
        <taxon>Cyanophyceae</taxon>
        <taxon>Gomontiellales</taxon>
        <taxon>Gomontiellaceae</taxon>
        <taxon>Crinalium</taxon>
    </lineage>
</organism>
<proteinExistence type="predicted"/>
<reference evidence="4 5" key="1">
    <citation type="submission" date="2012-06" db="EMBL/GenBank/DDBJ databases">
        <title>Finished chromosome of genome of Crinalium epipsammum PCC 9333.</title>
        <authorList>
            <consortium name="US DOE Joint Genome Institute"/>
            <person name="Gugger M."/>
            <person name="Coursin T."/>
            <person name="Rippka R."/>
            <person name="Tandeau De Marsac N."/>
            <person name="Huntemann M."/>
            <person name="Wei C.-L."/>
            <person name="Han J."/>
            <person name="Detter J.C."/>
            <person name="Han C."/>
            <person name="Tapia R."/>
            <person name="Davenport K."/>
            <person name="Daligault H."/>
            <person name="Erkkila T."/>
            <person name="Gu W."/>
            <person name="Munk A.C.C."/>
            <person name="Teshima H."/>
            <person name="Xu Y."/>
            <person name="Chain P."/>
            <person name="Chen A."/>
            <person name="Krypides N."/>
            <person name="Mavromatis K."/>
            <person name="Markowitz V."/>
            <person name="Szeto E."/>
            <person name="Ivanova N."/>
            <person name="Mikhailova N."/>
            <person name="Ovchinnikova G."/>
            <person name="Pagani I."/>
            <person name="Pati A."/>
            <person name="Goodwin L."/>
            <person name="Peters L."/>
            <person name="Pitluck S."/>
            <person name="Woyke T."/>
            <person name="Kerfeld C."/>
        </authorList>
    </citation>
    <scope>NUCLEOTIDE SEQUENCE [LARGE SCALE GENOMIC DNA]</scope>
    <source>
        <strain evidence="4 5">PCC 9333</strain>
    </source>
</reference>
<dbReference type="Gene3D" id="3.30.565.10">
    <property type="entry name" value="Histidine kinase-like ATPase, C-terminal domain"/>
    <property type="match status" value="1"/>
</dbReference>
<dbReference type="InterPro" id="IPR036890">
    <property type="entry name" value="HATPase_C_sf"/>
</dbReference>
<keyword evidence="1 4" id="KW-0723">Serine/threonine-protein kinase</keyword>
<dbReference type="PIRSF" id="PIRSF020906">
    <property type="entry name" value="Anti_s_fact_PmgA_prd"/>
    <property type="match status" value="1"/>
</dbReference>
<keyword evidence="2" id="KW-0472">Membrane</keyword>
<gene>
    <name evidence="4" type="ORF">Cri9333_1795</name>
</gene>
<evidence type="ECO:0000313" key="4">
    <source>
        <dbReference type="EMBL" id="AFZ12680.1"/>
    </source>
</evidence>
<dbReference type="Proteomes" id="UP000010472">
    <property type="component" value="Chromosome"/>
</dbReference>
<evidence type="ECO:0000256" key="2">
    <source>
        <dbReference type="SAM" id="Phobius"/>
    </source>
</evidence>
<protein>
    <submittedName>
        <fullName evidence="4">Putative anti-sigma regulatory factor, serine/threonine protein kinase</fullName>
    </submittedName>
</protein>
<dbReference type="InterPro" id="IPR003594">
    <property type="entry name" value="HATPase_dom"/>
</dbReference>
<name>K9VZT6_9CYAN</name>
<dbReference type="RefSeq" id="WP_015202798.1">
    <property type="nucleotide sequence ID" value="NC_019753.1"/>
</dbReference>
<sequence length="150" mass="16796">MIAISLRPVGRDWGTISFASTLFLCPILDLLLAQIPSKLQAEIRLGLQEALVNAAKHGNQLDPSKTVVVHFSVVDGNYWWVISDEGCGFSPPYKCHAELAEELPEEKSENGRGVCILHQIFDQVQWNSQGTELRLCKQVKHSFLKKALLR</sequence>
<dbReference type="PANTHER" id="PTHR35526:SF3">
    <property type="entry name" value="ANTI-SIGMA-F FACTOR RSBW"/>
    <property type="match status" value="1"/>
</dbReference>
<dbReference type="HOGENOM" id="CLU_090336_17_1_3"/>
<dbReference type="Pfam" id="PF13581">
    <property type="entry name" value="HATPase_c_2"/>
    <property type="match status" value="1"/>
</dbReference>
<accession>K9VZT6</accession>
<evidence type="ECO:0000259" key="3">
    <source>
        <dbReference type="Pfam" id="PF13581"/>
    </source>
</evidence>
<dbReference type="SUPFAM" id="SSF55874">
    <property type="entry name" value="ATPase domain of HSP90 chaperone/DNA topoisomerase II/histidine kinase"/>
    <property type="match status" value="1"/>
</dbReference>
<evidence type="ECO:0000256" key="1">
    <source>
        <dbReference type="ARBA" id="ARBA00022527"/>
    </source>
</evidence>
<keyword evidence="5" id="KW-1185">Reference proteome</keyword>
<dbReference type="GO" id="GO:0004674">
    <property type="term" value="F:protein serine/threonine kinase activity"/>
    <property type="evidence" value="ECO:0007669"/>
    <property type="project" value="UniProtKB-KW"/>
</dbReference>
<evidence type="ECO:0000313" key="5">
    <source>
        <dbReference type="Proteomes" id="UP000010472"/>
    </source>
</evidence>
<feature type="domain" description="Histidine kinase/HSP90-like ATPase" evidence="3">
    <location>
        <begin position="33"/>
        <end position="137"/>
    </location>
</feature>
<keyword evidence="4" id="KW-0418">Kinase</keyword>